<organism evidence="2 3">
    <name type="scientific">Caerostris extrusa</name>
    <name type="common">Bark spider</name>
    <name type="synonym">Caerostris bankana</name>
    <dbReference type="NCBI Taxonomy" id="172846"/>
    <lineage>
        <taxon>Eukaryota</taxon>
        <taxon>Metazoa</taxon>
        <taxon>Ecdysozoa</taxon>
        <taxon>Arthropoda</taxon>
        <taxon>Chelicerata</taxon>
        <taxon>Arachnida</taxon>
        <taxon>Araneae</taxon>
        <taxon>Araneomorphae</taxon>
        <taxon>Entelegynae</taxon>
        <taxon>Araneoidea</taxon>
        <taxon>Araneidae</taxon>
        <taxon>Caerostris</taxon>
    </lineage>
</organism>
<evidence type="ECO:0000313" key="2">
    <source>
        <dbReference type="EMBL" id="GIY13538.1"/>
    </source>
</evidence>
<name>A0AAV4QU07_CAEEX</name>
<keyword evidence="3" id="KW-1185">Reference proteome</keyword>
<evidence type="ECO:0000256" key="1">
    <source>
        <dbReference type="SAM" id="MobiDB-lite"/>
    </source>
</evidence>
<feature type="region of interest" description="Disordered" evidence="1">
    <location>
        <begin position="52"/>
        <end position="83"/>
    </location>
</feature>
<dbReference type="AlphaFoldDB" id="A0AAV4QU07"/>
<evidence type="ECO:0000313" key="3">
    <source>
        <dbReference type="Proteomes" id="UP001054945"/>
    </source>
</evidence>
<gene>
    <name evidence="2" type="ORF">CEXT_57921</name>
</gene>
<accession>A0AAV4QU07</accession>
<protein>
    <submittedName>
        <fullName evidence="2">Uncharacterized protein</fullName>
    </submittedName>
</protein>
<dbReference type="EMBL" id="BPLR01006955">
    <property type="protein sequence ID" value="GIY13538.1"/>
    <property type="molecule type" value="Genomic_DNA"/>
</dbReference>
<dbReference type="Proteomes" id="UP001054945">
    <property type="component" value="Unassembled WGS sequence"/>
</dbReference>
<sequence length="83" mass="9301">MIFILYMGKSVDRFSTPFFRRGGHIQRFCPRHLYWLEKQVIFRYPMAAVTRGQGSYGGGERLAGDPLSGEGEGGLQDLSDGLT</sequence>
<proteinExistence type="predicted"/>
<reference evidence="2 3" key="1">
    <citation type="submission" date="2021-06" db="EMBL/GenBank/DDBJ databases">
        <title>Caerostris extrusa draft genome.</title>
        <authorList>
            <person name="Kono N."/>
            <person name="Arakawa K."/>
        </authorList>
    </citation>
    <scope>NUCLEOTIDE SEQUENCE [LARGE SCALE GENOMIC DNA]</scope>
</reference>
<comment type="caution">
    <text evidence="2">The sequence shown here is derived from an EMBL/GenBank/DDBJ whole genome shotgun (WGS) entry which is preliminary data.</text>
</comment>